<proteinExistence type="predicted"/>
<dbReference type="EMBL" id="PP130629">
    <property type="protein sequence ID" value="XAO13469.1"/>
    <property type="molecule type" value="Genomic_DNA"/>
</dbReference>
<protein>
    <submittedName>
        <fullName evidence="1">Uncharacterized protein</fullName>
    </submittedName>
</protein>
<organism evidence="1">
    <name type="scientific">Mantoniella tinhauana virus 1</name>
    <dbReference type="NCBI Taxonomy" id="3111543"/>
    <lineage>
        <taxon>Viruses</taxon>
    </lineage>
</organism>
<accession>A0AB38ZM62</accession>
<reference evidence="1" key="1">
    <citation type="submission" date="2024-01" db="EMBL/GenBank/DDBJ databases">
        <title>Genomic and biogeographic characterisation of Mantoniella tinhauana virus 1, the first discovered Mantoniella-infecting prasinovirus.</title>
        <authorList>
            <person name="Rey Redondo E."/>
            <person name="Yung C.C.M."/>
        </authorList>
    </citation>
    <scope>NUCLEOTIDE SEQUENCE</scope>
    <source>
        <strain evidence="1">Lau Fau Shan</strain>
    </source>
</reference>
<evidence type="ECO:0000313" key="1">
    <source>
        <dbReference type="EMBL" id="XAO13469.1"/>
    </source>
</evidence>
<sequence>MDDCMVTTDLNFVEEFVTFIENGLSGTDVIEWCDDNIMSVADLYKKYWGTKDSYYSAIRLLFYIQSIHDRDDIGDMVRKFLVSGL</sequence>
<name>A0AB38ZM62_9VIRU</name>